<evidence type="ECO:0000313" key="1">
    <source>
        <dbReference type="EMBL" id="JAH99723.1"/>
    </source>
</evidence>
<organism evidence="1">
    <name type="scientific">Anguilla anguilla</name>
    <name type="common">European freshwater eel</name>
    <name type="synonym">Muraena anguilla</name>
    <dbReference type="NCBI Taxonomy" id="7936"/>
    <lineage>
        <taxon>Eukaryota</taxon>
        <taxon>Metazoa</taxon>
        <taxon>Chordata</taxon>
        <taxon>Craniata</taxon>
        <taxon>Vertebrata</taxon>
        <taxon>Euteleostomi</taxon>
        <taxon>Actinopterygii</taxon>
        <taxon>Neopterygii</taxon>
        <taxon>Teleostei</taxon>
        <taxon>Anguilliformes</taxon>
        <taxon>Anguillidae</taxon>
        <taxon>Anguilla</taxon>
    </lineage>
</organism>
<proteinExistence type="predicted"/>
<dbReference type="AlphaFoldDB" id="A0A0E9XDI0"/>
<protein>
    <submittedName>
        <fullName evidence="1">Uncharacterized protein</fullName>
    </submittedName>
</protein>
<name>A0A0E9XDI0_ANGAN</name>
<accession>A0A0E9XDI0</accession>
<dbReference type="EMBL" id="GBXM01008854">
    <property type="protein sequence ID" value="JAH99723.1"/>
    <property type="molecule type" value="Transcribed_RNA"/>
</dbReference>
<sequence>MFFLWSPCSWITSPYSGCSITVPLQANFFLKAFTSFFLS</sequence>
<reference evidence="1" key="2">
    <citation type="journal article" date="2015" name="Fish Shellfish Immunol.">
        <title>Early steps in the European eel (Anguilla anguilla)-Vibrio vulnificus interaction in the gills: Role of the RtxA13 toxin.</title>
        <authorList>
            <person name="Callol A."/>
            <person name="Pajuelo D."/>
            <person name="Ebbesson L."/>
            <person name="Teles M."/>
            <person name="MacKenzie S."/>
            <person name="Amaro C."/>
        </authorList>
    </citation>
    <scope>NUCLEOTIDE SEQUENCE</scope>
</reference>
<reference evidence="1" key="1">
    <citation type="submission" date="2014-11" db="EMBL/GenBank/DDBJ databases">
        <authorList>
            <person name="Amaro Gonzalez C."/>
        </authorList>
    </citation>
    <scope>NUCLEOTIDE SEQUENCE</scope>
</reference>